<dbReference type="PROSITE" id="PS50838">
    <property type="entry name" value="MAGE"/>
    <property type="match status" value="1"/>
</dbReference>
<name>A0A6J0EEU6_PERMB</name>
<dbReference type="Proteomes" id="UP000694547">
    <property type="component" value="Chromosome X"/>
</dbReference>
<dbReference type="PANTHER" id="PTHR11736">
    <property type="entry name" value="MELANOMA-ASSOCIATED ANTIGEN MAGE ANTIGEN"/>
    <property type="match status" value="1"/>
</dbReference>
<dbReference type="AlphaFoldDB" id="A0A6J0EEU6"/>
<evidence type="ECO:0000256" key="1">
    <source>
        <dbReference type="SAM" id="MobiDB-lite"/>
    </source>
</evidence>
<dbReference type="GO" id="GO:0005634">
    <property type="term" value="C:nucleus"/>
    <property type="evidence" value="ECO:0007669"/>
    <property type="project" value="TreeGrafter"/>
</dbReference>
<evidence type="ECO:0000313" key="3">
    <source>
        <dbReference type="Ensembl" id="ENSPEMP00000034714.1"/>
    </source>
</evidence>
<dbReference type="FunFam" id="1.10.10.1210:FF:000001">
    <property type="entry name" value="melanoma-associated antigen D1"/>
    <property type="match status" value="1"/>
</dbReference>
<keyword evidence="4" id="KW-1185">Reference proteome</keyword>
<dbReference type="Ensembl" id="ENSPEMT00000037792.1">
    <property type="protein sequence ID" value="ENSPEMP00000034714.1"/>
    <property type="gene ID" value="ENSPEMG00000024429.1"/>
</dbReference>
<sequence>MPRGRKSKLRARERRHQARSESRSIKEAQATKTEERDTPSSSSPLRSSDVQSFSAAKSLGKSKKSKRPTTASISAPCIKLDEGAKNKDEKRSSTSRALPSTSYSSSTQRDDLAVSLVLFMLRKYNNRELITKEDILKQVIPQSKEKFPEVLKKASELMVLAFGIDVKETDPTRHCYGLVSILSPIGDEIMHGEAIMPKSGLLMTILCVIFMNGNCVNEEYVWKVLSEMGVHAGVNHFIYGNVKKLITKDFVSEGYLEYRRVPYRGSPGYQFLWGPRAHYETSKMRVLEFLAKVYNTVPSAFPSLYQEAVRDEQEKNRARFASMILVGIIASAQSSDNSGKSSNQH</sequence>
<reference evidence="3 4" key="1">
    <citation type="submission" date="2018-10" db="EMBL/GenBank/DDBJ databases">
        <title>Improved assembly of the deer mouse Peromyscus maniculatus genome.</title>
        <authorList>
            <person name="Lassance J.-M."/>
            <person name="Hoekstra H.E."/>
        </authorList>
    </citation>
    <scope>NUCLEOTIDE SEQUENCE [LARGE SCALE GENOMIC DNA]</scope>
</reference>
<dbReference type="Gene3D" id="1.10.10.1210">
    <property type="entry name" value="MAGE homology domain, winged helix WH2 motif"/>
    <property type="match status" value="1"/>
</dbReference>
<feature type="domain" description="MAGE" evidence="2">
    <location>
        <begin position="109"/>
        <end position="308"/>
    </location>
</feature>
<proteinExistence type="predicted"/>
<feature type="compositionally biased region" description="Basic residues" evidence="1">
    <location>
        <begin position="1"/>
        <end position="17"/>
    </location>
</feature>
<reference evidence="3" key="2">
    <citation type="submission" date="2025-08" db="UniProtKB">
        <authorList>
            <consortium name="Ensembl"/>
        </authorList>
    </citation>
    <scope>IDENTIFICATION</scope>
</reference>
<dbReference type="GeneTree" id="ENSGT00940000165324"/>
<dbReference type="RefSeq" id="XP_015864808.1">
    <property type="nucleotide sequence ID" value="XM_016009322.3"/>
</dbReference>
<feature type="compositionally biased region" description="Low complexity" evidence="1">
    <location>
        <begin position="40"/>
        <end position="59"/>
    </location>
</feature>
<evidence type="ECO:0000259" key="2">
    <source>
        <dbReference type="PROSITE" id="PS50838"/>
    </source>
</evidence>
<feature type="region of interest" description="Disordered" evidence="1">
    <location>
        <begin position="1"/>
        <end position="105"/>
    </location>
</feature>
<evidence type="ECO:0000313" key="4">
    <source>
        <dbReference type="Proteomes" id="UP000694547"/>
    </source>
</evidence>
<dbReference type="InterPro" id="IPR021072">
    <property type="entry name" value="MAGE_N"/>
</dbReference>
<dbReference type="Pfam" id="PF01454">
    <property type="entry name" value="MAGE"/>
    <property type="match status" value="1"/>
</dbReference>
<organism evidence="3 4">
    <name type="scientific">Peromyscus maniculatus bairdii</name>
    <name type="common">Prairie deer mouse</name>
    <dbReference type="NCBI Taxonomy" id="230844"/>
    <lineage>
        <taxon>Eukaryota</taxon>
        <taxon>Metazoa</taxon>
        <taxon>Chordata</taxon>
        <taxon>Craniata</taxon>
        <taxon>Vertebrata</taxon>
        <taxon>Euteleostomi</taxon>
        <taxon>Mammalia</taxon>
        <taxon>Eutheria</taxon>
        <taxon>Euarchontoglires</taxon>
        <taxon>Glires</taxon>
        <taxon>Rodentia</taxon>
        <taxon>Myomorpha</taxon>
        <taxon>Muroidea</taxon>
        <taxon>Cricetidae</taxon>
        <taxon>Neotominae</taxon>
        <taxon>Peromyscus</taxon>
    </lineage>
</organism>
<dbReference type="Pfam" id="PF12440">
    <property type="entry name" value="MAGE_N"/>
    <property type="match status" value="1"/>
</dbReference>
<dbReference type="SMART" id="SM01392">
    <property type="entry name" value="MAGE_N"/>
    <property type="match status" value="1"/>
</dbReference>
<dbReference type="PANTHER" id="PTHR11736:SF69">
    <property type="entry name" value="MAGE DOMAIN-CONTAINING PROTEIN"/>
    <property type="match status" value="1"/>
</dbReference>
<accession>A0A6J0EEU6</accession>
<dbReference type="GO" id="GO:0000122">
    <property type="term" value="P:negative regulation of transcription by RNA polymerase II"/>
    <property type="evidence" value="ECO:0007669"/>
    <property type="project" value="TreeGrafter"/>
</dbReference>
<reference evidence="3" key="3">
    <citation type="submission" date="2025-09" db="UniProtKB">
        <authorList>
            <consortium name="Ensembl"/>
        </authorList>
    </citation>
    <scope>IDENTIFICATION</scope>
</reference>
<dbReference type="OrthoDB" id="205198at2759"/>
<dbReference type="InterPro" id="IPR041898">
    <property type="entry name" value="MAGE_WH1"/>
</dbReference>
<dbReference type="InterPro" id="IPR037445">
    <property type="entry name" value="MAGE"/>
</dbReference>
<dbReference type="GeneID" id="102914783"/>
<protein>
    <submittedName>
        <fullName evidence="3">Melanoma-associated antigen B18-like</fullName>
    </submittedName>
</protein>
<feature type="compositionally biased region" description="Basic and acidic residues" evidence="1">
    <location>
        <begin position="79"/>
        <end position="92"/>
    </location>
</feature>
<feature type="compositionally biased region" description="Polar residues" evidence="1">
    <location>
        <begin position="94"/>
        <end position="105"/>
    </location>
</feature>
<dbReference type="InterPro" id="IPR041899">
    <property type="entry name" value="MAGE_WH2"/>
</dbReference>
<dbReference type="InterPro" id="IPR002190">
    <property type="entry name" value="MHD_dom"/>
</dbReference>
<gene>
    <name evidence="3" type="primary">LOC102914783</name>
</gene>
<dbReference type="Gene3D" id="1.10.10.1200">
    <property type="entry name" value="MAGE homology domain, winged helix WH1 motif"/>
    <property type="match status" value="1"/>
</dbReference>
<dbReference type="SMART" id="SM01373">
    <property type="entry name" value="MAGE"/>
    <property type="match status" value="1"/>
</dbReference>